<reference evidence="2 3" key="1">
    <citation type="submission" date="2012-07" db="EMBL/GenBank/DDBJ databases">
        <title>The Genome Sequence of Fusobacterium ulcerans 12_1B.</title>
        <authorList>
            <consortium name="The Broad Institute Genome Sequencing Platform"/>
            <person name="Earl A."/>
            <person name="Ward D."/>
            <person name="Feldgarden M."/>
            <person name="Gevers D."/>
            <person name="Strauss J."/>
            <person name="Ambrose C.E."/>
            <person name="Allen-Vercoe E."/>
            <person name="Walker B."/>
            <person name="Young S.K."/>
            <person name="Zeng Q."/>
            <person name="Gargeya S."/>
            <person name="Fitzgerald M."/>
            <person name="Haas B."/>
            <person name="Abouelleil A."/>
            <person name="Alvarado L."/>
            <person name="Arachchi H.M."/>
            <person name="Berlin A.M."/>
            <person name="Chapman S.B."/>
            <person name="Goldberg J."/>
            <person name="Griggs A."/>
            <person name="Gujja S."/>
            <person name="Hansen M."/>
            <person name="Howarth C."/>
            <person name="Imamovic A."/>
            <person name="Larimer J."/>
            <person name="McCowen C."/>
            <person name="Montmayeur A."/>
            <person name="Murphy C."/>
            <person name="Neiman D."/>
            <person name="Pearson M."/>
            <person name="Priest M."/>
            <person name="Roberts A."/>
            <person name="Saif S."/>
            <person name="Shea T."/>
            <person name="Sisk P."/>
            <person name="Sykes S."/>
            <person name="Wortman J."/>
            <person name="Nusbaum C."/>
            <person name="Birren B."/>
        </authorList>
    </citation>
    <scope>NUCLEOTIDE SEQUENCE [LARGE SCALE GENOMIC DNA]</scope>
    <source>
        <strain evidence="2 3">12_1B</strain>
    </source>
</reference>
<comment type="caution">
    <text evidence="2">The sequence shown here is derived from an EMBL/GenBank/DDBJ whole genome shotgun (WGS) entry which is preliminary data.</text>
</comment>
<feature type="coiled-coil region" evidence="1">
    <location>
        <begin position="143"/>
        <end position="170"/>
    </location>
</feature>
<evidence type="ECO:0000313" key="3">
    <source>
        <dbReference type="Proteomes" id="UP000003233"/>
    </source>
</evidence>
<dbReference type="RefSeq" id="WP_008698518.1">
    <property type="nucleotide sequence ID" value="NZ_KE161009.1"/>
</dbReference>
<accession>H1PWD8</accession>
<dbReference type="HOGENOM" id="CLU_1649844_0_0_0"/>
<proteinExistence type="predicted"/>
<dbReference type="EMBL" id="AGWJ02000022">
    <property type="protein sequence ID" value="EHO79469.1"/>
    <property type="molecule type" value="Genomic_DNA"/>
</dbReference>
<sequence>MNKKTTTTELKKEIRKRYEIGEDLITLALKYKINYGTLRNIASREKWEKGKIKDLVRMKELLEAADEEIKEREKVKKDYKTITEDLRSYALDKATGDKVLSGDDYTSPVIKSKEEAFLKRVSAIGALFDIEKQLYSIHTEKELVELKQEALKYEKMREEMEKEKKEVILD</sequence>
<name>H1PWD8_9FUSO</name>
<dbReference type="Proteomes" id="UP000003233">
    <property type="component" value="Unassembled WGS sequence"/>
</dbReference>
<organism evidence="2 3">
    <name type="scientific">Fusobacterium ulcerans 12-1B</name>
    <dbReference type="NCBI Taxonomy" id="457404"/>
    <lineage>
        <taxon>Bacteria</taxon>
        <taxon>Fusobacteriati</taxon>
        <taxon>Fusobacteriota</taxon>
        <taxon>Fusobacteriia</taxon>
        <taxon>Fusobacteriales</taxon>
        <taxon>Fusobacteriaceae</taxon>
        <taxon>Fusobacterium</taxon>
    </lineage>
</organism>
<evidence type="ECO:0000256" key="1">
    <source>
        <dbReference type="SAM" id="Coils"/>
    </source>
</evidence>
<keyword evidence="1" id="KW-0175">Coiled coil</keyword>
<dbReference type="PATRIC" id="fig|457404.5.peg.2425"/>
<dbReference type="BioCyc" id="FSP457404-HMP:GTSQ-2757-MONOMER"/>
<dbReference type="AlphaFoldDB" id="H1PWD8"/>
<protein>
    <submittedName>
        <fullName evidence="2">Uncharacterized protein</fullName>
    </submittedName>
</protein>
<evidence type="ECO:0000313" key="2">
    <source>
        <dbReference type="EMBL" id="EHO79469.1"/>
    </source>
</evidence>
<gene>
    <name evidence="2" type="ORF">HMPREF0402_02731</name>
</gene>
<keyword evidence="3" id="KW-1185">Reference proteome</keyword>